<dbReference type="STRING" id="455432.AWN90_42330"/>
<organism evidence="2 3">
    <name type="scientific">Nocardia terpenica</name>
    <dbReference type="NCBI Taxonomy" id="455432"/>
    <lineage>
        <taxon>Bacteria</taxon>
        <taxon>Bacillati</taxon>
        <taxon>Actinomycetota</taxon>
        <taxon>Actinomycetes</taxon>
        <taxon>Mycobacteriales</taxon>
        <taxon>Nocardiaceae</taxon>
        <taxon>Nocardia</taxon>
    </lineage>
</organism>
<keyword evidence="1" id="KW-1133">Transmembrane helix</keyword>
<evidence type="ECO:0000313" key="2">
    <source>
        <dbReference type="EMBL" id="KZM71148.1"/>
    </source>
</evidence>
<evidence type="ECO:0000313" key="3">
    <source>
        <dbReference type="Proteomes" id="UP000076512"/>
    </source>
</evidence>
<keyword evidence="1" id="KW-0472">Membrane</keyword>
<dbReference type="OrthoDB" id="4464858at2"/>
<protein>
    <recommendedName>
        <fullName evidence="4">DUF4878 domain-containing protein</fullName>
    </recommendedName>
</protein>
<dbReference type="AlphaFoldDB" id="A0A161XCZ4"/>
<name>A0A161XCZ4_9NOCA</name>
<reference evidence="2 3" key="1">
    <citation type="submission" date="2016-04" db="EMBL/GenBank/DDBJ databases">
        <authorList>
            <person name="Evans L.H."/>
            <person name="Alamgir A."/>
            <person name="Owens N."/>
            <person name="Weber N.D."/>
            <person name="Virtaneva K."/>
            <person name="Barbian K."/>
            <person name="Babar A."/>
            <person name="Rosenke K."/>
        </authorList>
    </citation>
    <scope>NUCLEOTIDE SEQUENCE [LARGE SCALE GENOMIC DNA]</scope>
    <source>
        <strain evidence="2 3">IFM 0406</strain>
    </source>
</reference>
<dbReference type="EMBL" id="LWGR01000013">
    <property type="protein sequence ID" value="KZM71148.1"/>
    <property type="molecule type" value="Genomic_DNA"/>
</dbReference>
<dbReference type="Proteomes" id="UP000076512">
    <property type="component" value="Unassembled WGS sequence"/>
</dbReference>
<evidence type="ECO:0008006" key="4">
    <source>
        <dbReference type="Google" id="ProtNLM"/>
    </source>
</evidence>
<comment type="caution">
    <text evidence="2">The sequence shown here is derived from an EMBL/GenBank/DDBJ whole genome shotgun (WGS) entry which is preliminary data.</text>
</comment>
<dbReference type="RefSeq" id="WP_067595409.1">
    <property type="nucleotide sequence ID" value="NZ_JABMCZ010000003.1"/>
</dbReference>
<sequence>MSDAADGSTQATPIDQREATRSALPFLIAAVIAVLVVIAVIAMALLRPAENNVTQADRIAAAVKNFAAAQAESDPARRAAAACAGFDPAKSPLGPGAAGKKVDITGLTDPAIDGDRAKATVTSEVDGRKTTATWNLTRADGKTWLVCN</sequence>
<gene>
    <name evidence="2" type="ORF">AWN90_42330</name>
</gene>
<accession>A0A161XCZ4</accession>
<feature type="transmembrane region" description="Helical" evidence="1">
    <location>
        <begin position="23"/>
        <end position="46"/>
    </location>
</feature>
<keyword evidence="3" id="KW-1185">Reference proteome</keyword>
<proteinExistence type="predicted"/>
<keyword evidence="1" id="KW-0812">Transmembrane</keyword>
<evidence type="ECO:0000256" key="1">
    <source>
        <dbReference type="SAM" id="Phobius"/>
    </source>
</evidence>